<sequence>MSLMTVEQYIESIRALNLPVYMFGKKRKTQWTTPSSAPPSTRCA</sequence>
<gene>
    <name evidence="1" type="ORF">HMPREF9460_00472</name>
</gene>
<keyword evidence="2" id="KW-1185">Reference proteome</keyword>
<evidence type="ECO:0000313" key="2">
    <source>
        <dbReference type="Proteomes" id="UP000029585"/>
    </source>
</evidence>
<protein>
    <submittedName>
        <fullName evidence="1">Uncharacterized protein</fullName>
    </submittedName>
</protein>
<dbReference type="Proteomes" id="UP000029585">
    <property type="component" value="Unassembled WGS sequence"/>
</dbReference>
<name>A0A096BCA6_FLAPL</name>
<comment type="caution">
    <text evidence="1">The sequence shown here is derived from an EMBL/GenBank/DDBJ whole genome shotgun (WGS) entry which is preliminary data.</text>
</comment>
<evidence type="ECO:0000313" key="1">
    <source>
        <dbReference type="EMBL" id="KGF57048.1"/>
    </source>
</evidence>
<dbReference type="EMBL" id="ADLO01000018">
    <property type="protein sequence ID" value="KGF57048.1"/>
    <property type="molecule type" value="Genomic_DNA"/>
</dbReference>
<dbReference type="HOGENOM" id="CLU_3214527_0_0_9"/>
<organism evidence="1 2">
    <name type="scientific">Flavonifractor plautii 1_3_50AFAA</name>
    <dbReference type="NCBI Taxonomy" id="742738"/>
    <lineage>
        <taxon>Bacteria</taxon>
        <taxon>Bacillati</taxon>
        <taxon>Bacillota</taxon>
        <taxon>Clostridia</taxon>
        <taxon>Eubacteriales</taxon>
        <taxon>Oscillospiraceae</taxon>
        <taxon>Flavonifractor</taxon>
    </lineage>
</organism>
<dbReference type="AlphaFoldDB" id="A0A096BCA6"/>
<proteinExistence type="predicted"/>
<reference evidence="1 2" key="1">
    <citation type="submission" date="2011-08" db="EMBL/GenBank/DDBJ databases">
        <title>The Genome Sequence of Clostridium orbiscindens 1_3_50AFAA.</title>
        <authorList>
            <consortium name="The Broad Institute Genome Sequencing Platform"/>
            <person name="Earl A."/>
            <person name="Ward D."/>
            <person name="Feldgarden M."/>
            <person name="Gevers D."/>
            <person name="Daigneault M."/>
            <person name="Strauss J."/>
            <person name="Allen-Vercoe E."/>
            <person name="Young S.K."/>
            <person name="Zeng Q."/>
            <person name="Gargeya S."/>
            <person name="Fitzgerald M."/>
            <person name="Haas B."/>
            <person name="Abouelleil A."/>
            <person name="Alvarado L."/>
            <person name="Arachchi H.M."/>
            <person name="Berlin A."/>
            <person name="Brown A."/>
            <person name="Chapman S.B."/>
            <person name="Chen Z."/>
            <person name="Dunbar C."/>
            <person name="Freedman E."/>
            <person name="Gearin G."/>
            <person name="Gellesch M."/>
            <person name="Goldberg J."/>
            <person name="Griggs A."/>
            <person name="Gujja S."/>
            <person name="Heiman D."/>
            <person name="Howarth C."/>
            <person name="Larson L."/>
            <person name="Lui A."/>
            <person name="MacDonald P.J.P."/>
            <person name="Montmayeur A."/>
            <person name="Murphy C."/>
            <person name="Neiman D."/>
            <person name="Pearson M."/>
            <person name="Priest M."/>
            <person name="Roberts A."/>
            <person name="Saif S."/>
            <person name="Shea T."/>
            <person name="Shenoy N."/>
            <person name="Sisk P."/>
            <person name="Stolte C."/>
            <person name="Sykes S."/>
            <person name="Wortman J."/>
            <person name="Nusbaum C."/>
            <person name="Birren B."/>
        </authorList>
    </citation>
    <scope>NUCLEOTIDE SEQUENCE [LARGE SCALE GENOMIC DNA]</scope>
    <source>
        <strain evidence="1 2">1_3_50AFAA</strain>
    </source>
</reference>
<accession>A0A096BCA6</accession>